<keyword evidence="1" id="KW-0812">Transmembrane</keyword>
<keyword evidence="1" id="KW-0472">Membrane</keyword>
<dbReference type="AlphaFoldDB" id="A0A5N6EA71"/>
<feature type="transmembrane region" description="Helical" evidence="1">
    <location>
        <begin position="31"/>
        <end position="51"/>
    </location>
</feature>
<proteinExistence type="predicted"/>
<keyword evidence="3" id="KW-1185">Reference proteome</keyword>
<accession>A0A5N6EA71</accession>
<protein>
    <submittedName>
        <fullName evidence="2">Uncharacterized protein</fullName>
    </submittedName>
</protein>
<evidence type="ECO:0000313" key="2">
    <source>
        <dbReference type="EMBL" id="KAB8214249.1"/>
    </source>
</evidence>
<keyword evidence="1" id="KW-1133">Transmembrane helix</keyword>
<dbReference type="Proteomes" id="UP000326799">
    <property type="component" value="Unassembled WGS sequence"/>
</dbReference>
<dbReference type="EMBL" id="ML733546">
    <property type="protein sequence ID" value="KAB8214249.1"/>
    <property type="molecule type" value="Genomic_DNA"/>
</dbReference>
<reference evidence="2 3" key="1">
    <citation type="submission" date="2019-04" db="EMBL/GenBank/DDBJ databases">
        <title>Fungal friends and foes A comparative genomics study of 23 Aspergillus species from section Flavi.</title>
        <authorList>
            <consortium name="DOE Joint Genome Institute"/>
            <person name="Kjaerbolling I."/>
            <person name="Vesth T.C."/>
            <person name="Frisvad J.C."/>
            <person name="Nybo J.L."/>
            <person name="Theobald S."/>
            <person name="Kildgaard S."/>
            <person name="Petersen T.I."/>
            <person name="Kuo A."/>
            <person name="Sato A."/>
            <person name="Lyhne E.K."/>
            <person name="Kogle M.E."/>
            <person name="Wiebenga A."/>
            <person name="Kun R.S."/>
            <person name="Lubbers R.J."/>
            <person name="Makela M.R."/>
            <person name="Barry K."/>
            <person name="Chovatia M."/>
            <person name="Clum A."/>
            <person name="Daum C."/>
            <person name="Haridas S."/>
            <person name="He G."/>
            <person name="LaButti K."/>
            <person name="Lipzen A."/>
            <person name="Mondo S."/>
            <person name="Pangilinan J."/>
            <person name="Riley R."/>
            <person name="Salamov A."/>
            <person name="Simmons B.A."/>
            <person name="Magnuson J.K."/>
            <person name="Henrissat B."/>
            <person name="Mortensen U.H."/>
            <person name="Larsen T.O."/>
            <person name="De vries R.P."/>
            <person name="Grigoriev I.V."/>
            <person name="Machida M."/>
            <person name="Baker S.E."/>
            <person name="Andersen M.R."/>
        </authorList>
    </citation>
    <scope>NUCLEOTIDE SEQUENCE [LARGE SCALE GENOMIC DNA]</scope>
    <source>
        <strain evidence="2 3">CBS 126849</strain>
    </source>
</reference>
<name>A0A5N6EA71_9EURO</name>
<organism evidence="2 3">
    <name type="scientific">Aspergillus novoparasiticus</name>
    <dbReference type="NCBI Taxonomy" id="986946"/>
    <lineage>
        <taxon>Eukaryota</taxon>
        <taxon>Fungi</taxon>
        <taxon>Dikarya</taxon>
        <taxon>Ascomycota</taxon>
        <taxon>Pezizomycotina</taxon>
        <taxon>Eurotiomycetes</taxon>
        <taxon>Eurotiomycetidae</taxon>
        <taxon>Eurotiales</taxon>
        <taxon>Aspergillaceae</taxon>
        <taxon>Aspergillus</taxon>
        <taxon>Aspergillus subgen. Circumdati</taxon>
    </lineage>
</organism>
<gene>
    <name evidence="2" type="ORF">BDV33DRAFT_183117</name>
</gene>
<sequence>MNFARYGYCVLYLRYAYQRNHPVTLPVPDRVAPWIGSGLFLLIGTGALQILSMF</sequence>
<evidence type="ECO:0000313" key="3">
    <source>
        <dbReference type="Proteomes" id="UP000326799"/>
    </source>
</evidence>
<evidence type="ECO:0000256" key="1">
    <source>
        <dbReference type="SAM" id="Phobius"/>
    </source>
</evidence>